<sequence>MEGERRGNTKGQETSKQIGVYKTNTSLLELNNCMRPASRLMPWHIHAEGRKDEGGYSLIRAVMVDYKERENSVSVYANLAPELVKYLYAQMQLGVKEFSFFQQKIFRGENRRSGEGIVTCFSISRHVADSAGRARRMPWSVEIQNGTGRIAHNRNGGQFCEKDSYRKEKAVSVSLKDEDVFMLFARANAVICAFEQDSLFRRRNAQNFQKLYQMVEKLILTGAGAKDAKKDAA</sequence>
<evidence type="ECO:0000313" key="1">
    <source>
        <dbReference type="EMBL" id="HIQ97694.1"/>
    </source>
</evidence>
<organism evidence="1 2">
    <name type="scientific">Candidatus Limivivens merdigallinarum</name>
    <dbReference type="NCBI Taxonomy" id="2840859"/>
    <lineage>
        <taxon>Bacteria</taxon>
        <taxon>Bacillati</taxon>
        <taxon>Bacillota</taxon>
        <taxon>Clostridia</taxon>
        <taxon>Lachnospirales</taxon>
        <taxon>Lachnospiraceae</taxon>
        <taxon>Lachnospiraceae incertae sedis</taxon>
        <taxon>Candidatus Limivivens</taxon>
    </lineage>
</organism>
<name>A0A9D0ZXR2_9FIRM</name>
<accession>A0A9D0ZXR2</accession>
<dbReference type="Proteomes" id="UP000886886">
    <property type="component" value="Unassembled WGS sequence"/>
</dbReference>
<dbReference type="AlphaFoldDB" id="A0A9D0ZXR2"/>
<comment type="caution">
    <text evidence="1">The sequence shown here is derived from an EMBL/GenBank/DDBJ whole genome shotgun (WGS) entry which is preliminary data.</text>
</comment>
<reference evidence="1" key="2">
    <citation type="journal article" date="2021" name="PeerJ">
        <title>Extensive microbial diversity within the chicken gut microbiome revealed by metagenomics and culture.</title>
        <authorList>
            <person name="Gilroy R."/>
            <person name="Ravi A."/>
            <person name="Getino M."/>
            <person name="Pursley I."/>
            <person name="Horton D.L."/>
            <person name="Alikhan N.F."/>
            <person name="Baker D."/>
            <person name="Gharbi K."/>
            <person name="Hall N."/>
            <person name="Watson M."/>
            <person name="Adriaenssens E.M."/>
            <person name="Foster-Nyarko E."/>
            <person name="Jarju S."/>
            <person name="Secka A."/>
            <person name="Antonio M."/>
            <person name="Oren A."/>
            <person name="Chaudhuri R.R."/>
            <person name="La Ragione R."/>
            <person name="Hildebrand F."/>
            <person name="Pallen M.J."/>
        </authorList>
    </citation>
    <scope>NUCLEOTIDE SEQUENCE</scope>
    <source>
        <strain evidence="1">ChiSjej3B21-11622</strain>
    </source>
</reference>
<gene>
    <name evidence="1" type="ORF">IAB26_14185</name>
</gene>
<dbReference type="EMBL" id="DVFT01000208">
    <property type="protein sequence ID" value="HIQ97694.1"/>
    <property type="molecule type" value="Genomic_DNA"/>
</dbReference>
<evidence type="ECO:0000313" key="2">
    <source>
        <dbReference type="Proteomes" id="UP000886886"/>
    </source>
</evidence>
<protein>
    <submittedName>
        <fullName evidence="1">Uncharacterized protein</fullName>
    </submittedName>
</protein>
<proteinExistence type="predicted"/>
<reference evidence="1" key="1">
    <citation type="submission" date="2020-10" db="EMBL/GenBank/DDBJ databases">
        <authorList>
            <person name="Gilroy R."/>
        </authorList>
    </citation>
    <scope>NUCLEOTIDE SEQUENCE</scope>
    <source>
        <strain evidence="1">ChiSjej3B21-11622</strain>
    </source>
</reference>